<keyword evidence="2" id="KW-1185">Reference proteome</keyword>
<name>A0A836C6R2_9STRA</name>
<gene>
    <name evidence="1" type="ORF">JKP88DRAFT_265923</name>
</gene>
<dbReference type="AlphaFoldDB" id="A0A836C6R2"/>
<accession>A0A836C6R2</accession>
<evidence type="ECO:0000313" key="1">
    <source>
        <dbReference type="EMBL" id="KAG5175150.1"/>
    </source>
</evidence>
<organism evidence="1 2">
    <name type="scientific">Tribonema minus</name>
    <dbReference type="NCBI Taxonomy" id="303371"/>
    <lineage>
        <taxon>Eukaryota</taxon>
        <taxon>Sar</taxon>
        <taxon>Stramenopiles</taxon>
        <taxon>Ochrophyta</taxon>
        <taxon>PX clade</taxon>
        <taxon>Xanthophyceae</taxon>
        <taxon>Tribonematales</taxon>
        <taxon>Tribonemataceae</taxon>
        <taxon>Tribonema</taxon>
    </lineage>
</organism>
<evidence type="ECO:0000313" key="2">
    <source>
        <dbReference type="Proteomes" id="UP000664859"/>
    </source>
</evidence>
<dbReference type="OrthoDB" id="5561979at2759"/>
<proteinExistence type="predicted"/>
<dbReference type="EMBL" id="JAFCMP010000553">
    <property type="protein sequence ID" value="KAG5175150.1"/>
    <property type="molecule type" value="Genomic_DNA"/>
</dbReference>
<comment type="caution">
    <text evidence="1">The sequence shown here is derived from an EMBL/GenBank/DDBJ whole genome shotgun (WGS) entry which is preliminary data.</text>
</comment>
<reference evidence="1" key="1">
    <citation type="submission" date="2021-02" db="EMBL/GenBank/DDBJ databases">
        <title>First Annotated Genome of the Yellow-green Alga Tribonema minus.</title>
        <authorList>
            <person name="Mahan K.M."/>
        </authorList>
    </citation>
    <scope>NUCLEOTIDE SEQUENCE</scope>
    <source>
        <strain evidence="1">UTEX B ZZ1240</strain>
    </source>
</reference>
<protein>
    <submittedName>
        <fullName evidence="1">Uncharacterized protein</fullName>
    </submittedName>
</protein>
<sequence>MGTRRRAGDLLGVAQAATAGTLQRVRERVDKLCREVLHKTPAKSNELTQEYLKFMQLKVEHGLLEPGVGLAPSPQIDEVWHAHVLDTRSYEAFQQVLLPGGGRIHHNPMLSEQPDYERRLAHTLNLYLATFGGDAPPSSIWGGEAGAVKYVMVRTFWPGEDAVDFYLGEDPPTGLAEYGPDDGDHRFYGYSTQTVGDFREAAVQHLRQQRLAGLNRAGAVRTMLCSLSQGGYMIDACPLSKTTWWEHQDSEVVLIIFPVPQAPARAPSGSNVTAQRVITFVDAAGTELVPNGVRAAPGTLLRALLPTTWPDGSVLLLQDVDLVEQGRSASDLYPVSLCAPVFAWNEDEQGEGMKDPGTRIVVKRLSAPLRITCVWSGVDGMNDTPPRYFQPTDSLLQVYRHCKKLHRDQSPPGLSSMEVLERTESWDLLFEGRNLTTQAALSSTLAQLALPPECTLVVVRAASGSRRRIAVKTLNGKRTEFSVVPTWSAEDLKQQPDVKLSIPRSQMMEQRSSA</sequence>
<dbReference type="CDD" id="cd17039">
    <property type="entry name" value="Ubl_ubiquitin_like"/>
    <property type="match status" value="1"/>
</dbReference>
<dbReference type="Proteomes" id="UP000664859">
    <property type="component" value="Unassembled WGS sequence"/>
</dbReference>